<reference evidence="1" key="1">
    <citation type="journal article" date="2022" name="bioRxiv">
        <title>Population genetic analysis of Ophidiomyces ophidiicola, the causative agent of snake fungal disease, indicates recent introductions to the USA.</title>
        <authorList>
            <person name="Ladner J.T."/>
            <person name="Palmer J.M."/>
            <person name="Ettinger C.L."/>
            <person name="Stajich J.E."/>
            <person name="Farrell T.M."/>
            <person name="Glorioso B.M."/>
            <person name="Lawson B."/>
            <person name="Price S.J."/>
            <person name="Stengle A.G."/>
            <person name="Grear D.A."/>
            <person name="Lorch J.M."/>
        </authorList>
    </citation>
    <scope>NUCLEOTIDE SEQUENCE</scope>
    <source>
        <strain evidence="1">NWHC 24266-5</strain>
    </source>
</reference>
<name>A0ACB8V2X4_9EURO</name>
<protein>
    <submittedName>
        <fullName evidence="1">rRNA-processing protein bfr2</fullName>
    </submittedName>
</protein>
<comment type="caution">
    <text evidence="1">The sequence shown here is derived from an EMBL/GenBank/DDBJ whole genome shotgun (WGS) entry which is preliminary data.</text>
</comment>
<dbReference type="EMBL" id="JALBCA010000012">
    <property type="protein sequence ID" value="KAI2391357.1"/>
    <property type="molecule type" value="Genomic_DNA"/>
</dbReference>
<gene>
    <name evidence="1" type="primary">BFR2</name>
    <name evidence="1" type="ORF">LOY88_001181</name>
</gene>
<organism evidence="1">
    <name type="scientific">Ophidiomyces ophidiicola</name>
    <dbReference type="NCBI Taxonomy" id="1387563"/>
    <lineage>
        <taxon>Eukaryota</taxon>
        <taxon>Fungi</taxon>
        <taxon>Dikarya</taxon>
        <taxon>Ascomycota</taxon>
        <taxon>Pezizomycotina</taxon>
        <taxon>Eurotiomycetes</taxon>
        <taxon>Eurotiomycetidae</taxon>
        <taxon>Onygenales</taxon>
        <taxon>Onygenaceae</taxon>
        <taxon>Ophidiomyces</taxon>
    </lineage>
</organism>
<sequence length="490" mass="54458">MGVNKHRIKSLAEQIAELDDPAPKDFDPEDLSDHDQSSDNDQLSDDDRESGLLSREHYETVGKSKLRVPASVELGLEYAGSRISRDVLNASDSEGDAMLSADTEGSDTDMSDDEDQEGDDSPGNDNTGDSDQEDGKGEDESVMSIESDTEDDAEEESPRRQKNDSHDRDEVRRLMATDDKVVALSLSRAAEADASKGIAVRQQRRTFDALLNSRIRLQKGLNFLKDVNEPSHEQLIKSTEAAAISLWNTLDDLRHALATSASGDTSESVSKKRKRTPISSATPSSEIWDRMNDFESQAVPHRRAVLEKWSLKARGIRAAIPSNQNKLLTNKSNQQTITAVLDAHIATETAHLPDARPPNILYDDTAFYQSLLRDLVEQRMSSTTGAGIDSQLSGLAIHPTSGMRKDKVKREVDTKASKGRKMKFNVHEKLQNFMAPEERGAWGDRAREEFFASLLGRRAREVLEEDETDEENEMSEGDGIEEDGLRLFRS</sequence>
<proteinExistence type="predicted"/>
<evidence type="ECO:0000313" key="1">
    <source>
        <dbReference type="EMBL" id="KAI2391357.1"/>
    </source>
</evidence>
<accession>A0ACB8V2X4</accession>